<dbReference type="AlphaFoldDB" id="A0A8S9WW53"/>
<sequence>MGTHYMKMGGEPSLFFGHLDLIYIAHNLDTIFNVSVNSHPVIWYEEETASVSLLDVQVQIRVPPWKLSAALSEEPQTPQPPKGIVLRAKLSTLTAKEATSSDAPCILCLSCAKNKRGLEHQINVTM</sequence>
<evidence type="ECO:0000313" key="2">
    <source>
        <dbReference type="Proteomes" id="UP000466442"/>
    </source>
</evidence>
<proteinExistence type="predicted"/>
<accession>A0A8S9WW53</accession>
<gene>
    <name evidence="1" type="ORF">GE061_005409</name>
</gene>
<reference evidence="1" key="1">
    <citation type="journal article" date="2021" name="Mol. Ecol. Resour.">
        <title>Apolygus lucorum genome provides insights into omnivorousness and mesophyll feeding.</title>
        <authorList>
            <person name="Liu Y."/>
            <person name="Liu H."/>
            <person name="Wang H."/>
            <person name="Huang T."/>
            <person name="Liu B."/>
            <person name="Yang B."/>
            <person name="Yin L."/>
            <person name="Li B."/>
            <person name="Zhang Y."/>
            <person name="Zhang S."/>
            <person name="Jiang F."/>
            <person name="Zhang X."/>
            <person name="Ren Y."/>
            <person name="Wang B."/>
            <person name="Wang S."/>
            <person name="Lu Y."/>
            <person name="Wu K."/>
            <person name="Fan W."/>
            <person name="Wang G."/>
        </authorList>
    </citation>
    <scope>NUCLEOTIDE SEQUENCE</scope>
    <source>
        <strain evidence="1">12Hb</strain>
    </source>
</reference>
<dbReference type="EMBL" id="WIXP02000013">
    <property type="protein sequence ID" value="KAF6200962.1"/>
    <property type="molecule type" value="Genomic_DNA"/>
</dbReference>
<comment type="caution">
    <text evidence="1">The sequence shown here is derived from an EMBL/GenBank/DDBJ whole genome shotgun (WGS) entry which is preliminary data.</text>
</comment>
<evidence type="ECO:0000313" key="1">
    <source>
        <dbReference type="EMBL" id="KAF6200962.1"/>
    </source>
</evidence>
<protein>
    <submittedName>
        <fullName evidence="1">Uncharacterized protein</fullName>
    </submittedName>
</protein>
<dbReference type="Proteomes" id="UP000466442">
    <property type="component" value="Unassembled WGS sequence"/>
</dbReference>
<keyword evidence="2" id="KW-1185">Reference proteome</keyword>
<organism evidence="1 2">
    <name type="scientific">Apolygus lucorum</name>
    <name type="common">Small green plant bug</name>
    <name type="synonym">Lygocoris lucorum</name>
    <dbReference type="NCBI Taxonomy" id="248454"/>
    <lineage>
        <taxon>Eukaryota</taxon>
        <taxon>Metazoa</taxon>
        <taxon>Ecdysozoa</taxon>
        <taxon>Arthropoda</taxon>
        <taxon>Hexapoda</taxon>
        <taxon>Insecta</taxon>
        <taxon>Pterygota</taxon>
        <taxon>Neoptera</taxon>
        <taxon>Paraneoptera</taxon>
        <taxon>Hemiptera</taxon>
        <taxon>Heteroptera</taxon>
        <taxon>Panheteroptera</taxon>
        <taxon>Cimicomorpha</taxon>
        <taxon>Miridae</taxon>
        <taxon>Mirini</taxon>
        <taxon>Apolygus</taxon>
    </lineage>
</organism>
<name>A0A8S9WW53_APOLU</name>